<organism evidence="1 2">
    <name type="scientific">Botrimarina hoheduenensis</name>
    <dbReference type="NCBI Taxonomy" id="2528000"/>
    <lineage>
        <taxon>Bacteria</taxon>
        <taxon>Pseudomonadati</taxon>
        <taxon>Planctomycetota</taxon>
        <taxon>Planctomycetia</taxon>
        <taxon>Pirellulales</taxon>
        <taxon>Lacipirellulaceae</taxon>
        <taxon>Botrimarina</taxon>
    </lineage>
</organism>
<reference evidence="1 2" key="1">
    <citation type="submission" date="2019-02" db="EMBL/GenBank/DDBJ databases">
        <title>Deep-cultivation of Planctomycetes and their phenomic and genomic characterization uncovers novel biology.</title>
        <authorList>
            <person name="Wiegand S."/>
            <person name="Jogler M."/>
            <person name="Boedeker C."/>
            <person name="Pinto D."/>
            <person name="Vollmers J."/>
            <person name="Rivas-Marin E."/>
            <person name="Kohn T."/>
            <person name="Peeters S.H."/>
            <person name="Heuer A."/>
            <person name="Rast P."/>
            <person name="Oberbeckmann S."/>
            <person name="Bunk B."/>
            <person name="Jeske O."/>
            <person name="Meyerdierks A."/>
            <person name="Storesund J.E."/>
            <person name="Kallscheuer N."/>
            <person name="Luecker S."/>
            <person name="Lage O.M."/>
            <person name="Pohl T."/>
            <person name="Merkel B.J."/>
            <person name="Hornburger P."/>
            <person name="Mueller R.-W."/>
            <person name="Bruemmer F."/>
            <person name="Labrenz M."/>
            <person name="Spormann A.M."/>
            <person name="Op Den Camp H."/>
            <person name="Overmann J."/>
            <person name="Amann R."/>
            <person name="Jetten M.S.M."/>
            <person name="Mascher T."/>
            <person name="Medema M.H."/>
            <person name="Devos D.P."/>
            <person name="Kaster A.-K."/>
            <person name="Ovreas L."/>
            <person name="Rohde M."/>
            <person name="Galperin M.Y."/>
            <person name="Jogler C."/>
        </authorList>
    </citation>
    <scope>NUCLEOTIDE SEQUENCE [LARGE SCALE GENOMIC DNA]</scope>
    <source>
        <strain evidence="1 2">Pla111</strain>
    </source>
</reference>
<keyword evidence="2" id="KW-1185">Reference proteome</keyword>
<dbReference type="EMBL" id="SJPH01000009">
    <property type="protein sequence ID" value="TWT41421.1"/>
    <property type="molecule type" value="Genomic_DNA"/>
</dbReference>
<comment type="caution">
    <text evidence="1">The sequence shown here is derived from an EMBL/GenBank/DDBJ whole genome shotgun (WGS) entry which is preliminary data.</text>
</comment>
<evidence type="ECO:0000313" key="1">
    <source>
        <dbReference type="EMBL" id="TWT41421.1"/>
    </source>
</evidence>
<evidence type="ECO:0000313" key="2">
    <source>
        <dbReference type="Proteomes" id="UP000318995"/>
    </source>
</evidence>
<name>A0A5C5VUY9_9BACT</name>
<gene>
    <name evidence="1" type="ORF">Pla111_31360</name>
</gene>
<dbReference type="AlphaFoldDB" id="A0A5C5VUY9"/>
<proteinExistence type="predicted"/>
<dbReference type="Proteomes" id="UP000318995">
    <property type="component" value="Unassembled WGS sequence"/>
</dbReference>
<accession>A0A5C5VUY9</accession>
<protein>
    <submittedName>
        <fullName evidence="1">Uncharacterized protein</fullName>
    </submittedName>
</protein>
<sequence>MARDAFPDKSRPLDSYPLTCRLALAYPSNNQTEVTPWR</sequence>